<dbReference type="EMBL" id="BPLQ01005005">
    <property type="protein sequence ID" value="GIY12201.1"/>
    <property type="molecule type" value="Genomic_DNA"/>
</dbReference>
<evidence type="ECO:0000313" key="2">
    <source>
        <dbReference type="EMBL" id="GIY12201.1"/>
    </source>
</evidence>
<reference evidence="2 3" key="1">
    <citation type="submission" date="2021-06" db="EMBL/GenBank/DDBJ databases">
        <title>Caerostris darwini draft genome.</title>
        <authorList>
            <person name="Kono N."/>
            <person name="Arakawa K."/>
        </authorList>
    </citation>
    <scope>NUCLEOTIDE SEQUENCE [LARGE SCALE GENOMIC DNA]</scope>
</reference>
<evidence type="ECO:0000259" key="1">
    <source>
        <dbReference type="Pfam" id="PF17919"/>
    </source>
</evidence>
<dbReference type="SUPFAM" id="SSF56672">
    <property type="entry name" value="DNA/RNA polymerases"/>
    <property type="match status" value="1"/>
</dbReference>
<organism evidence="2 3">
    <name type="scientific">Caerostris darwini</name>
    <dbReference type="NCBI Taxonomy" id="1538125"/>
    <lineage>
        <taxon>Eukaryota</taxon>
        <taxon>Metazoa</taxon>
        <taxon>Ecdysozoa</taxon>
        <taxon>Arthropoda</taxon>
        <taxon>Chelicerata</taxon>
        <taxon>Arachnida</taxon>
        <taxon>Araneae</taxon>
        <taxon>Araneomorphae</taxon>
        <taxon>Entelegynae</taxon>
        <taxon>Araneoidea</taxon>
        <taxon>Araneidae</taxon>
        <taxon>Caerostris</taxon>
    </lineage>
</organism>
<evidence type="ECO:0000313" key="3">
    <source>
        <dbReference type="Proteomes" id="UP001054837"/>
    </source>
</evidence>
<sequence length="113" mass="12806">MSLKCVPKYNEISKPLIRVTRTYVSNVISWSEKASKALNLLKDKLCAENSLTIPYLSKPFGIHSDAPFTGIGACLRQRDLEGKQSLLHLKVRNVKLLSPNEVLLREKHSERMT</sequence>
<dbReference type="Proteomes" id="UP001054837">
    <property type="component" value="Unassembled WGS sequence"/>
</dbReference>
<comment type="caution">
    <text evidence="2">The sequence shown here is derived from an EMBL/GenBank/DDBJ whole genome shotgun (WGS) entry which is preliminary data.</text>
</comment>
<accession>A0AAV4QV54</accession>
<protein>
    <recommendedName>
        <fullName evidence="1">Reverse transcriptase/retrotransposon-derived protein RNase H-like domain-containing protein</fullName>
    </recommendedName>
</protein>
<dbReference type="GO" id="GO:0071897">
    <property type="term" value="P:DNA biosynthetic process"/>
    <property type="evidence" value="ECO:0007669"/>
    <property type="project" value="UniProtKB-ARBA"/>
</dbReference>
<name>A0AAV4QV54_9ARAC</name>
<feature type="domain" description="Reverse transcriptase/retrotransposon-derived protein RNase H-like" evidence="1">
    <location>
        <begin position="30"/>
        <end position="84"/>
    </location>
</feature>
<dbReference type="InterPro" id="IPR043502">
    <property type="entry name" value="DNA/RNA_pol_sf"/>
</dbReference>
<proteinExistence type="predicted"/>
<dbReference type="AlphaFoldDB" id="A0AAV4QV54"/>
<gene>
    <name evidence="2" type="ORF">CDAR_237311</name>
</gene>
<dbReference type="Pfam" id="PF17919">
    <property type="entry name" value="RT_RNaseH_2"/>
    <property type="match status" value="1"/>
</dbReference>
<keyword evidence="3" id="KW-1185">Reference proteome</keyword>
<dbReference type="InterPro" id="IPR041577">
    <property type="entry name" value="RT_RNaseH_2"/>
</dbReference>